<protein>
    <submittedName>
        <fullName evidence="2">Uncharacterized protein</fullName>
    </submittedName>
</protein>
<dbReference type="EMBL" id="CM003536">
    <property type="protein sequence ID" value="RCV41939.1"/>
    <property type="molecule type" value="Genomic_DNA"/>
</dbReference>
<dbReference type="AlphaFoldDB" id="A0A368SHL9"/>
<accession>A0A368SHL9</accession>
<feature type="region of interest" description="Disordered" evidence="1">
    <location>
        <begin position="58"/>
        <end position="82"/>
    </location>
</feature>
<reference evidence="2" key="2">
    <citation type="submission" date="2015-07" db="EMBL/GenBank/DDBJ databases">
        <authorList>
            <person name="Noorani M."/>
        </authorList>
    </citation>
    <scope>NUCLEOTIDE SEQUENCE</scope>
    <source>
        <strain evidence="2">Yugu1</strain>
    </source>
</reference>
<evidence type="ECO:0000256" key="1">
    <source>
        <dbReference type="SAM" id="MobiDB-lite"/>
    </source>
</evidence>
<evidence type="ECO:0000313" key="2">
    <source>
        <dbReference type="EMBL" id="RCV41939.1"/>
    </source>
</evidence>
<feature type="compositionally biased region" description="Basic and acidic residues" evidence="1">
    <location>
        <begin position="67"/>
        <end position="82"/>
    </location>
</feature>
<reference evidence="2" key="1">
    <citation type="journal article" date="2012" name="Nat. Biotechnol.">
        <title>Reference genome sequence of the model plant Setaria.</title>
        <authorList>
            <person name="Bennetzen J.L."/>
            <person name="Schmutz J."/>
            <person name="Wang H."/>
            <person name="Percifield R."/>
            <person name="Hawkins J."/>
            <person name="Pontaroli A.C."/>
            <person name="Estep M."/>
            <person name="Feng L."/>
            <person name="Vaughn J.N."/>
            <person name="Grimwood J."/>
            <person name="Jenkins J."/>
            <person name="Barry K."/>
            <person name="Lindquist E."/>
            <person name="Hellsten U."/>
            <person name="Deshpande S."/>
            <person name="Wang X."/>
            <person name="Wu X."/>
            <person name="Mitros T."/>
            <person name="Triplett J."/>
            <person name="Yang X."/>
            <person name="Ye C.Y."/>
            <person name="Mauro-Herrera M."/>
            <person name="Wang L."/>
            <person name="Li P."/>
            <person name="Sharma M."/>
            <person name="Sharma R."/>
            <person name="Ronald P.C."/>
            <person name="Panaud O."/>
            <person name="Kellogg E.A."/>
            <person name="Brutnell T.P."/>
            <person name="Doust A.N."/>
            <person name="Tuskan G.A."/>
            <person name="Rokhsar D."/>
            <person name="Devos K.M."/>
        </authorList>
    </citation>
    <scope>NUCLEOTIDE SEQUENCE [LARGE SCALE GENOMIC DNA]</scope>
    <source>
        <strain evidence="2">Yugu1</strain>
    </source>
</reference>
<proteinExistence type="predicted"/>
<name>A0A368SHL9_SETIT</name>
<organism evidence="2">
    <name type="scientific">Setaria italica</name>
    <name type="common">Foxtail millet</name>
    <name type="synonym">Panicum italicum</name>
    <dbReference type="NCBI Taxonomy" id="4555"/>
    <lineage>
        <taxon>Eukaryota</taxon>
        <taxon>Viridiplantae</taxon>
        <taxon>Streptophyta</taxon>
        <taxon>Embryophyta</taxon>
        <taxon>Tracheophyta</taxon>
        <taxon>Spermatophyta</taxon>
        <taxon>Magnoliopsida</taxon>
        <taxon>Liliopsida</taxon>
        <taxon>Poales</taxon>
        <taxon>Poaceae</taxon>
        <taxon>PACMAD clade</taxon>
        <taxon>Panicoideae</taxon>
        <taxon>Panicodae</taxon>
        <taxon>Paniceae</taxon>
        <taxon>Cenchrinae</taxon>
        <taxon>Setaria</taxon>
    </lineage>
</organism>
<sequence>MLLQGVRGVAVRRLPEGRLLLGRHRLRGGAAVGGTGSPAGCGGRQHTAPWRRPAARFHARPAASEGALERPRGGRRGGARDRRAAARPLANFSFLFFNQFPGASHPLSAPEMEMVRRNEHKAFFFKSSLEMVCRLAGAGKEIFAEVDTLPGYYCKQLLVNKSGPANGVSTTPENPENRF</sequence>
<gene>
    <name evidence="2" type="ORF">SETIT_9G175200v2</name>
</gene>